<evidence type="ECO:0000256" key="7">
    <source>
        <dbReference type="ARBA" id="ARBA00022490"/>
    </source>
</evidence>
<evidence type="ECO:0000256" key="2">
    <source>
        <dbReference type="ARBA" id="ARBA00004514"/>
    </source>
</evidence>
<comment type="subcellular location">
    <subcellularLocation>
        <location evidence="2">Cytoplasm</location>
        <location evidence="2">Cytosol</location>
    </subcellularLocation>
</comment>
<evidence type="ECO:0000259" key="18">
    <source>
        <dbReference type="PROSITE" id="PS50089"/>
    </source>
</evidence>
<dbReference type="GeneID" id="111104276"/>
<name>A0A8B8AQT8_CRAVI</name>
<dbReference type="GO" id="GO:0008270">
    <property type="term" value="F:zinc ion binding"/>
    <property type="evidence" value="ECO:0007669"/>
    <property type="project" value="UniProtKB-KW"/>
</dbReference>
<dbReference type="GO" id="GO:0061630">
    <property type="term" value="F:ubiquitin protein ligase activity"/>
    <property type="evidence" value="ECO:0007669"/>
    <property type="project" value="UniProtKB-UniRule"/>
</dbReference>
<keyword evidence="9 16" id="KW-0479">Metal-binding</keyword>
<dbReference type="InterPro" id="IPR016024">
    <property type="entry name" value="ARM-type_fold"/>
</dbReference>
<evidence type="ECO:0000256" key="5">
    <source>
        <dbReference type="ARBA" id="ARBA00012483"/>
    </source>
</evidence>
<dbReference type="GO" id="GO:0016567">
    <property type="term" value="P:protein ubiquitination"/>
    <property type="evidence" value="ECO:0007669"/>
    <property type="project" value="UniProtKB-UniPathway"/>
</dbReference>
<dbReference type="InterPro" id="IPR011016">
    <property type="entry name" value="Znf_RING-CH"/>
</dbReference>
<dbReference type="Pfam" id="PF22999">
    <property type="entry name" value="LTN1_E3_ligase_6th"/>
    <property type="match status" value="1"/>
</dbReference>
<dbReference type="Pfam" id="PF22958">
    <property type="entry name" value="Ltn1_1st"/>
    <property type="match status" value="1"/>
</dbReference>
<evidence type="ECO:0000256" key="10">
    <source>
        <dbReference type="ARBA" id="ARBA00022737"/>
    </source>
</evidence>
<dbReference type="UniPathway" id="UPA00143"/>
<dbReference type="Gene3D" id="1.25.10.10">
    <property type="entry name" value="Leucine-rich Repeat Variant"/>
    <property type="match status" value="1"/>
</dbReference>
<dbReference type="EC" id="2.3.2.27" evidence="5 16"/>
<keyword evidence="11 15" id="KW-0863">Zinc-finger</keyword>
<dbReference type="GO" id="GO:0072344">
    <property type="term" value="P:rescue of stalled ribosome"/>
    <property type="evidence" value="ECO:0007669"/>
    <property type="project" value="UniProtKB-UniRule"/>
</dbReference>
<dbReference type="SUPFAM" id="SSF57850">
    <property type="entry name" value="RING/U-box"/>
    <property type="match status" value="1"/>
</dbReference>
<keyword evidence="19" id="KW-1185">Reference proteome</keyword>
<dbReference type="InterPro" id="IPR011989">
    <property type="entry name" value="ARM-like"/>
</dbReference>
<dbReference type="InterPro" id="IPR039795">
    <property type="entry name" value="LTN1/Rkr1"/>
</dbReference>
<keyword evidence="10" id="KW-0677">Repeat</keyword>
<comment type="subunit">
    <text evidence="16">Component of the ribosome quality control complex (RQC).</text>
</comment>
<feature type="domain" description="RING-type" evidence="18">
    <location>
        <begin position="1666"/>
        <end position="1713"/>
    </location>
</feature>
<evidence type="ECO:0000256" key="17">
    <source>
        <dbReference type="SAM" id="MobiDB-lite"/>
    </source>
</evidence>
<organism evidence="19 20">
    <name type="scientific">Crassostrea virginica</name>
    <name type="common">Eastern oyster</name>
    <dbReference type="NCBI Taxonomy" id="6565"/>
    <lineage>
        <taxon>Eukaryota</taxon>
        <taxon>Metazoa</taxon>
        <taxon>Spiralia</taxon>
        <taxon>Lophotrochozoa</taxon>
        <taxon>Mollusca</taxon>
        <taxon>Bivalvia</taxon>
        <taxon>Autobranchia</taxon>
        <taxon>Pteriomorphia</taxon>
        <taxon>Ostreida</taxon>
        <taxon>Ostreoidea</taxon>
        <taxon>Ostreidae</taxon>
        <taxon>Crassostrea</taxon>
    </lineage>
</organism>
<dbReference type="InterPro" id="IPR054477">
    <property type="entry name" value="LTN1_E3_ligase_6th"/>
</dbReference>
<comment type="catalytic activity">
    <reaction evidence="1 16">
        <text>S-ubiquitinyl-[E2 ubiquitin-conjugating enzyme]-L-cysteine + [acceptor protein]-L-lysine = [E2 ubiquitin-conjugating enzyme]-L-cysteine + N(6)-ubiquitinyl-[acceptor protein]-L-lysine.</text>
        <dbReference type="EC" id="2.3.2.27"/>
    </reaction>
</comment>
<keyword evidence="8 16" id="KW-0808">Transferase</keyword>
<keyword evidence="13 16" id="KW-0862">Zinc</keyword>
<accession>A0A8B8AQT8</accession>
<evidence type="ECO:0000256" key="3">
    <source>
        <dbReference type="ARBA" id="ARBA00004906"/>
    </source>
</evidence>
<evidence type="ECO:0000313" key="19">
    <source>
        <dbReference type="Proteomes" id="UP000694844"/>
    </source>
</evidence>
<sequence length="1716" mass="193609">MPGPGSKKQSQRTKGNAKPSSSSEAAKLLLEAGTAPTGFIGFGFQSGSPGYVPVSQSLEDMDATLDPDIRMVLRKLSKKDTTTKVKALQEFSGLCKEKDEESVKAVLPYWPRIYNKMAIDIDHRVRETTQTAMNMLVLRMRKNLAPHLKSLMGAWLLSQCDTYPTVASSAQQAFQTAFPPVKQVDALVFCKQESAEYLVDNILKQTPSSLSDPKTTEKEDMENKYNRVVTSSLLALRKELTSLPSNQTSSLSECMDNLLKDAKFWKHGKSQVISVRAAVYSFLAGLCQTLPEVAVQHSKKVSTHILHNIDETDAVICPCVWESALSLVNYVDDCWEQINVEKAFWPKLRKYLENGCHGNACLMGGDLLPFLSKCPPTLLGEGNKFYTEFFNYMKAGLSKDQVQASVGELGALVRAYLECIQFVLNSTLKTSKDKSFIEIIISDQVMGVLSASLFESSSALYKTPLYSLTGNLITSLESGTDRQEYPEVVTNFWRELGISVSEKLASGLSSQESFLTDRLVQFVKCLIYPQSNLKAKTDVKVKVKFASTEVPSMEQLSISKQDRRELTPGAKSFVHLMTIKSFEMAHKSQNRQNLRLFAALIELFPQEETIKEIISSCHGDISTDQSHSSYFVFNVCLPWLHQSQELNDSDSGHLISVICSFIPLLETSVIDTLLEELCKTITSFSVFYRLLSKLLFKQSAGVENWFHSKALEEKIISVARTVCEESLRSIEEEDHIQQGWDVLTLVLSSGIDRVKPSTIHGILRTIHKSLLDLELKKDTQQADLAVKFVAKATTSFFLHIKDSSMLHAGEELLLSLFGICTDHSFQLLDSTKQEAETAWTSGIGSVVKENGGFLSGDSILNRFKDVIHKQLSRTETMDIFLCLFGSVKKLLEVIKGNVPCEDEAEENPVVSAYLSELFVTTQSAMTKLMAEYCLVSGMLSFCEFPERPNNSLNLTQILYTSLFNTELLMMSSHCYDNQEFLLSVLQDLSLVQVYQKMERRLMMRFAETEKGIEVLTEKVKHLVQGMSRVKRNELINYTMGRCEEDGLLSLCLSHVLPEEWSDSEDQVDVYNLIERFSELTEPHIQILQTVAPRLSLTSLTSLAEVIVARIISCEKEDVMAANGGISALKVFNSMLRCRVNEEMAEFGASVLAQVMTWKDQMDDLLLCECNLADVDGVRVLVNVEIVRFLQRAVQYFPEKLSDKAWDFILCTTVSLMQTVDESEALLMTSVPVQDFTLSVCQLVSEIAHAVEDLFPVKQDVYPKNLVTEWEEFFSEGIFTSLLPLFHRVTDNMKKRPLKGTLECVLRGVASAASYCPKQQVLAHKLPAYLIADQLSPLPDTLQSLINHVTPLLMFPHRSVQIAAFHILRRVMPELPAYDKEETTDTEEEQTSKSPPTCIMQIIQNKQSVTLTSVLQDLGVDQTFIVEPFTEVYQHVLAYLLSWKLLLTSFRHSPAELRSKYAAYLQEQGCMNQFMSALFRLMPEIPFNKDKTNIFEKVFCLFASGEPSSLEVYELACSVYKDALKRTPALVRLWWKDQDRKSVSFVDRFTSKYVSPALCTEEISSLDAIDKTDVNFTVKTRPSTREVVAIHTLEEVCIEVVITLPQNYPLGNITVSSEKKVGVTSQQWDKWLLQLNIFLQHQNGSIMDGLRIWRRNIDKRFEGVDDCMICFSVLHGTNFQLPRLSCRTCKKKFHSACLYKWFQTSHNSTCPLCRNLF</sequence>
<evidence type="ECO:0000313" key="21">
    <source>
        <dbReference type="RefSeq" id="XP_022293843.1"/>
    </source>
</evidence>
<reference evidence="20 21" key="1">
    <citation type="submission" date="2025-04" db="UniProtKB">
        <authorList>
            <consortium name="RefSeq"/>
        </authorList>
    </citation>
    <scope>IDENTIFICATION</scope>
    <source>
        <tissue evidence="20 21">Whole sample</tissue>
    </source>
</reference>
<dbReference type="RefSeq" id="XP_022293843.1">
    <property type="nucleotide sequence ID" value="XM_022438135.1"/>
</dbReference>
<dbReference type="Pfam" id="PF23009">
    <property type="entry name" value="UBC_like"/>
    <property type="match status" value="1"/>
</dbReference>
<evidence type="ECO:0000256" key="12">
    <source>
        <dbReference type="ARBA" id="ARBA00022786"/>
    </source>
</evidence>
<dbReference type="GO" id="GO:1990116">
    <property type="term" value="P:ribosome-associated ubiquitin-dependent protein catabolic process"/>
    <property type="evidence" value="ECO:0007669"/>
    <property type="project" value="UniProtKB-UniRule"/>
</dbReference>
<dbReference type="GO" id="GO:1990112">
    <property type="term" value="C:RQC complex"/>
    <property type="evidence" value="ECO:0007669"/>
    <property type="project" value="UniProtKB-UniRule"/>
</dbReference>
<evidence type="ECO:0000256" key="9">
    <source>
        <dbReference type="ARBA" id="ARBA00022723"/>
    </source>
</evidence>
<feature type="region of interest" description="Disordered" evidence="17">
    <location>
        <begin position="1"/>
        <end position="25"/>
    </location>
</feature>
<keyword evidence="7" id="KW-0963">Cytoplasm</keyword>
<dbReference type="InterPro" id="IPR056241">
    <property type="entry name" value="LTN1_HEAT_5th"/>
</dbReference>
<dbReference type="GO" id="GO:0043023">
    <property type="term" value="F:ribosomal large subunit binding"/>
    <property type="evidence" value="ECO:0007669"/>
    <property type="project" value="TreeGrafter"/>
</dbReference>
<dbReference type="InterPro" id="IPR054478">
    <property type="entry name" value="LTN1_UBC"/>
</dbReference>
<dbReference type="KEGG" id="cvn:111104276"/>
<proteinExistence type="inferred from homology"/>
<dbReference type="SMART" id="SM00744">
    <property type="entry name" value="RINGv"/>
    <property type="match status" value="1"/>
</dbReference>
<protein>
    <recommendedName>
        <fullName evidence="6 16">E3 ubiquitin-protein ligase listerin</fullName>
        <ecNumber evidence="5 16">2.3.2.27</ecNumber>
    </recommendedName>
    <alternativeName>
        <fullName evidence="14 16">RING-type E3 ubiquitin transferase listerin</fullName>
    </alternativeName>
</protein>
<dbReference type="OrthoDB" id="6108at2759"/>
<comment type="similarity">
    <text evidence="4 16">Belongs to the LTN1 family.</text>
</comment>
<evidence type="ECO:0000313" key="20">
    <source>
        <dbReference type="RefSeq" id="XP_022293842.1"/>
    </source>
</evidence>
<evidence type="ECO:0000256" key="16">
    <source>
        <dbReference type="RuleBase" id="RU367090"/>
    </source>
</evidence>
<dbReference type="Gene3D" id="3.30.40.10">
    <property type="entry name" value="Zinc/RING finger domain, C3HC4 (zinc finger)"/>
    <property type="match status" value="1"/>
</dbReference>
<dbReference type="CDD" id="cd16491">
    <property type="entry name" value="RING-CH-C4HC3_LTN1"/>
    <property type="match status" value="1"/>
</dbReference>
<evidence type="ECO:0000256" key="4">
    <source>
        <dbReference type="ARBA" id="ARBA00007997"/>
    </source>
</evidence>
<evidence type="ECO:0000256" key="1">
    <source>
        <dbReference type="ARBA" id="ARBA00000900"/>
    </source>
</evidence>
<dbReference type="FunFam" id="3.30.40.10:FF:000038">
    <property type="entry name" value="E3 ubiquitin-protein ligase listerin"/>
    <property type="match status" value="1"/>
</dbReference>
<comment type="function">
    <text evidence="16">E3 ubiquitin-protein ligase. Component of the ribosome quality control complex (RQC), a ribosome-associated complex that mediates ubiquitination and extraction of incompletely synthesized nascent chains for proteasomal degradation.</text>
</comment>
<evidence type="ECO:0000256" key="13">
    <source>
        <dbReference type="ARBA" id="ARBA00022833"/>
    </source>
</evidence>
<dbReference type="PANTHER" id="PTHR12389:SF0">
    <property type="entry name" value="E3 UBIQUITIN-PROTEIN LIGASE LISTERIN"/>
    <property type="match status" value="1"/>
</dbReference>
<dbReference type="PANTHER" id="PTHR12389">
    <property type="entry name" value="ZINC FINGER PROTEIN 294"/>
    <property type="match status" value="1"/>
</dbReference>
<dbReference type="SUPFAM" id="SSF48371">
    <property type="entry name" value="ARM repeat"/>
    <property type="match status" value="1"/>
</dbReference>
<evidence type="ECO:0000256" key="6">
    <source>
        <dbReference type="ARBA" id="ARBA00017157"/>
    </source>
</evidence>
<evidence type="ECO:0000256" key="8">
    <source>
        <dbReference type="ARBA" id="ARBA00022679"/>
    </source>
</evidence>
<gene>
    <name evidence="20 21" type="primary">LOC111104276</name>
</gene>
<dbReference type="PROSITE" id="PS50089">
    <property type="entry name" value="ZF_RING_2"/>
    <property type="match status" value="1"/>
</dbReference>
<comment type="pathway">
    <text evidence="3 16">Protein modification; protein ubiquitination.</text>
</comment>
<evidence type="ECO:0000256" key="14">
    <source>
        <dbReference type="ARBA" id="ARBA00032366"/>
    </source>
</evidence>
<dbReference type="RefSeq" id="XP_022293842.1">
    <property type="nucleotide sequence ID" value="XM_022438134.1"/>
</dbReference>
<dbReference type="InterPro" id="IPR039804">
    <property type="entry name" value="RING-CH-C4HC3_LTN1"/>
</dbReference>
<dbReference type="InterPro" id="IPR054476">
    <property type="entry name" value="Ltn1_N"/>
</dbReference>
<dbReference type="InterPro" id="IPR001841">
    <property type="entry name" value="Znf_RING"/>
</dbReference>
<evidence type="ECO:0000256" key="11">
    <source>
        <dbReference type="ARBA" id="ARBA00022771"/>
    </source>
</evidence>
<keyword evidence="12 16" id="KW-0833">Ubl conjugation pathway</keyword>
<dbReference type="InterPro" id="IPR013083">
    <property type="entry name" value="Znf_RING/FYVE/PHD"/>
</dbReference>
<dbReference type="GO" id="GO:0005829">
    <property type="term" value="C:cytosol"/>
    <property type="evidence" value="ECO:0007669"/>
    <property type="project" value="UniProtKB-SubCell"/>
</dbReference>
<dbReference type="Pfam" id="PF24618">
    <property type="entry name" value="LTN1_E3_ligase_5th"/>
    <property type="match status" value="1"/>
</dbReference>
<evidence type="ECO:0000256" key="15">
    <source>
        <dbReference type="PROSITE-ProRule" id="PRU00175"/>
    </source>
</evidence>
<dbReference type="Proteomes" id="UP000694844">
    <property type="component" value="Chromosome 7"/>
</dbReference>